<comment type="function">
    <text evidence="4">Catalyzes two steps in the biosynthesis of coenzyme A. In the first step cysteine is conjugated to 4'-phosphopantothenate to form 4-phosphopantothenoylcysteine, in the latter compound is decarboxylated to form 4'-phosphopantotheine.</text>
</comment>
<keyword evidence="1 3" id="KW-0210">Decarboxylase</keyword>
<dbReference type="Gene3D" id="3.40.50.1950">
    <property type="entry name" value="Flavin prenyltransferase-like"/>
    <property type="match status" value="1"/>
</dbReference>
<dbReference type="GO" id="GO:0004632">
    <property type="term" value="F:phosphopantothenate--cysteine ligase activity"/>
    <property type="evidence" value="ECO:0007669"/>
    <property type="project" value="UniProtKB-UniRule"/>
</dbReference>
<dbReference type="STRING" id="290633.GOX2498"/>
<feature type="binding site" evidence="3">
    <location>
        <position position="311"/>
    </location>
    <ligand>
        <name>CTP</name>
        <dbReference type="ChEBI" id="CHEBI:37563"/>
    </ligand>
</feature>
<comment type="similarity">
    <text evidence="3 4">In the N-terminal section; belongs to the HFCD (homo-oligomeric flavin containing Cys decarboxylase) superfamily.</text>
</comment>
<dbReference type="InterPro" id="IPR005252">
    <property type="entry name" value="CoaBC"/>
</dbReference>
<comment type="cofactor">
    <cofactor evidence="3">
        <name>FMN</name>
        <dbReference type="ChEBI" id="CHEBI:58210"/>
    </cofactor>
    <text evidence="3">Binds 1 FMN per subunit.</text>
</comment>
<dbReference type="PANTHER" id="PTHR14359:SF6">
    <property type="entry name" value="PHOSPHOPANTOTHENOYLCYSTEINE DECARBOXYLASE"/>
    <property type="match status" value="1"/>
</dbReference>
<dbReference type="EC" id="6.3.2.5" evidence="3"/>
<comment type="catalytic activity">
    <reaction evidence="3 4">
        <text>N-[(R)-4-phosphopantothenoyl]-L-cysteine + H(+) = (R)-4'-phosphopantetheine + CO2</text>
        <dbReference type="Rhea" id="RHEA:16793"/>
        <dbReference type="ChEBI" id="CHEBI:15378"/>
        <dbReference type="ChEBI" id="CHEBI:16526"/>
        <dbReference type="ChEBI" id="CHEBI:59458"/>
        <dbReference type="ChEBI" id="CHEBI:61723"/>
        <dbReference type="EC" id="4.1.1.36"/>
    </reaction>
</comment>
<keyword evidence="3" id="KW-0511">Multifunctional enzyme</keyword>
<keyword evidence="3 4" id="KW-0288">FMN</keyword>
<feature type="domain" description="Flavoprotein" evidence="5">
    <location>
        <begin position="30"/>
        <end position="200"/>
    </location>
</feature>
<feature type="domain" description="DNA/pantothenate metabolism flavoprotein C-terminal" evidence="6">
    <location>
        <begin position="209"/>
        <end position="416"/>
    </location>
</feature>
<evidence type="ECO:0000256" key="4">
    <source>
        <dbReference type="RuleBase" id="RU364078"/>
    </source>
</evidence>
<comment type="catalytic activity">
    <reaction evidence="3 4">
        <text>(R)-4'-phosphopantothenate + L-cysteine + CTP = N-[(R)-4-phosphopantothenoyl]-L-cysteine + CMP + diphosphate + H(+)</text>
        <dbReference type="Rhea" id="RHEA:19397"/>
        <dbReference type="ChEBI" id="CHEBI:10986"/>
        <dbReference type="ChEBI" id="CHEBI:15378"/>
        <dbReference type="ChEBI" id="CHEBI:33019"/>
        <dbReference type="ChEBI" id="CHEBI:35235"/>
        <dbReference type="ChEBI" id="CHEBI:37563"/>
        <dbReference type="ChEBI" id="CHEBI:59458"/>
        <dbReference type="ChEBI" id="CHEBI:60377"/>
        <dbReference type="EC" id="6.3.2.5"/>
    </reaction>
</comment>
<feature type="binding site" evidence="3">
    <location>
        <begin position="328"/>
        <end position="331"/>
    </location>
    <ligand>
        <name>CTP</name>
        <dbReference type="ChEBI" id="CHEBI:37563"/>
    </ligand>
</feature>
<reference evidence="7 8" key="1">
    <citation type="journal article" date="2005" name="Nat. Biotechnol.">
        <title>Complete genome sequence of the acetic acid bacterium Gluconobacter oxydans.</title>
        <authorList>
            <person name="Prust C."/>
            <person name="Hoffmeister M."/>
            <person name="Liesegang H."/>
            <person name="Wiezer A."/>
            <person name="Fricke W.F."/>
            <person name="Ehrenreich A."/>
            <person name="Gottschalk G."/>
            <person name="Deppenmeier U."/>
        </authorList>
    </citation>
    <scope>NUCLEOTIDE SEQUENCE [LARGE SCALE GENOMIC DNA]</scope>
    <source>
        <strain evidence="7 8">621H</strain>
    </source>
</reference>
<evidence type="ECO:0000256" key="1">
    <source>
        <dbReference type="ARBA" id="ARBA00022793"/>
    </source>
</evidence>
<dbReference type="InterPro" id="IPR036551">
    <property type="entry name" value="Flavin_trans-like"/>
</dbReference>
<comment type="caution">
    <text evidence="3">Lacks conserved residue(s) required for the propagation of feature annotation.</text>
</comment>
<dbReference type="EC" id="4.1.1.36" evidence="3"/>
<feature type="region of interest" description="Phosphopantothenoylcysteine decarboxylase" evidence="3">
    <location>
        <begin position="1"/>
        <end position="213"/>
    </location>
</feature>
<evidence type="ECO:0000259" key="6">
    <source>
        <dbReference type="Pfam" id="PF04127"/>
    </source>
</evidence>
<dbReference type="InterPro" id="IPR035929">
    <property type="entry name" value="CoaB-like_sf"/>
</dbReference>
<comment type="pathway">
    <text evidence="3 4">Cofactor biosynthesis; coenzyme A biosynthesis; CoA from (R)-pantothenate: step 3/5.</text>
</comment>
<dbReference type="PANTHER" id="PTHR14359">
    <property type="entry name" value="HOMO-OLIGOMERIC FLAVIN CONTAINING CYS DECARBOXYLASE FAMILY"/>
    <property type="match status" value="1"/>
</dbReference>
<sequence>MPGSSRSSTAISLVASPPSIPAGVCKAMRRVLLIVSGGIAAFRALELVRLLRAEGIAVTPVMTEAAKAFVTPLSLETLAGERVHDALFEPTQESEIGHIALARSADLVVVCPATANIMARMAHGLADDLATTLLLATTSPILLAPAMNVRMWEHPATQANLKALEARGVSIVGPDVGSMACGEVGAGRLSEPPRICDAILHILTPDRSLAGRRILVTAGPTVEPLDPVRFLSNHSSGRQGYAIAAALAARGANVTLVSGPVSIPVPEGVHRISVQTAREMLAACETALPVDVAVCTAAVSDWRAKELAPGKIKKTGDGPPRLELVENPDILATLCRAAQRPRLVVGFAAETDDVLDNAKAKRLRKGCDWLVANDVRQGVFGAMRNTVSLIDDNGVQSWPEMDKTDVAEQIAQRIAAFFADPSS</sequence>
<dbReference type="eggNOG" id="COG0452">
    <property type="taxonomic scope" value="Bacteria"/>
</dbReference>
<dbReference type="GO" id="GO:0015937">
    <property type="term" value="P:coenzyme A biosynthetic process"/>
    <property type="evidence" value="ECO:0007669"/>
    <property type="project" value="UniProtKB-UniRule"/>
</dbReference>
<gene>
    <name evidence="3" type="primary">coaBC</name>
    <name evidence="7" type="ordered locus">GOX2498</name>
</gene>
<evidence type="ECO:0000256" key="2">
    <source>
        <dbReference type="ARBA" id="ARBA00023239"/>
    </source>
</evidence>
<dbReference type="NCBIfam" id="TIGR00521">
    <property type="entry name" value="coaBC_dfp"/>
    <property type="match status" value="1"/>
</dbReference>
<feature type="active site" description="Proton donor" evidence="3">
    <location>
        <position position="181"/>
    </location>
</feature>
<dbReference type="Pfam" id="PF02441">
    <property type="entry name" value="Flavoprotein"/>
    <property type="match status" value="1"/>
</dbReference>
<dbReference type="AlphaFoldDB" id="Q5FN19"/>
<dbReference type="GO" id="GO:0071513">
    <property type="term" value="C:phosphopantothenoylcysteine decarboxylase complex"/>
    <property type="evidence" value="ECO:0007669"/>
    <property type="project" value="TreeGrafter"/>
</dbReference>
<name>Q5FN19_GLUOX</name>
<evidence type="ECO:0000313" key="8">
    <source>
        <dbReference type="Proteomes" id="UP000006375"/>
    </source>
</evidence>
<comment type="similarity">
    <text evidence="3 4">In the C-terminal section; belongs to the PPC synthetase family.</text>
</comment>
<dbReference type="InterPro" id="IPR007085">
    <property type="entry name" value="DNA/pantothenate-metab_flavo_C"/>
</dbReference>
<feature type="binding site" evidence="3">
    <location>
        <position position="347"/>
    </location>
    <ligand>
        <name>CTP</name>
        <dbReference type="ChEBI" id="CHEBI:37563"/>
    </ligand>
</feature>
<dbReference type="HAMAP" id="MF_02225">
    <property type="entry name" value="CoaBC"/>
    <property type="match status" value="1"/>
</dbReference>
<dbReference type="GO" id="GO:0046872">
    <property type="term" value="F:metal ion binding"/>
    <property type="evidence" value="ECO:0007669"/>
    <property type="project" value="UniProtKB-KW"/>
</dbReference>
<dbReference type="KEGG" id="gox:GOX2498"/>
<comment type="function">
    <text evidence="3">Catalyzes two sequential steps in the biosynthesis of coenzyme A. In the first step cysteine is conjugated to 4'-phosphopantothenate to form 4-phosphopantothenoylcysteine. In the second step the latter compound is decarboxylated to form 4'-phosphopantotheine.</text>
</comment>
<keyword evidence="8" id="KW-1185">Reference proteome</keyword>
<keyword evidence="3" id="KW-0460">Magnesium</keyword>
<dbReference type="HOGENOM" id="CLU_033319_0_1_5"/>
<dbReference type="SUPFAM" id="SSF102645">
    <property type="entry name" value="CoaB-like"/>
    <property type="match status" value="1"/>
</dbReference>
<evidence type="ECO:0000256" key="3">
    <source>
        <dbReference type="HAMAP-Rule" id="MF_02225"/>
    </source>
</evidence>
<comment type="cofactor">
    <cofactor evidence="3">
        <name>Mg(2+)</name>
        <dbReference type="ChEBI" id="CHEBI:18420"/>
    </cofactor>
</comment>
<protein>
    <recommendedName>
        <fullName evidence="3">Coenzyme A biosynthesis bifunctional protein CoaBC</fullName>
    </recommendedName>
    <alternativeName>
        <fullName evidence="3">DNA/pantothenate metabolism flavoprotein</fullName>
    </alternativeName>
    <alternativeName>
        <fullName evidence="3">Phosphopantothenoylcysteine synthetase/decarboxylase</fullName>
        <shortName evidence="3">PPCS-PPCDC</shortName>
    </alternativeName>
    <domain>
        <recommendedName>
            <fullName evidence="3">Phosphopantothenoylcysteine decarboxylase</fullName>
            <shortName evidence="3">PPC decarboxylase</shortName>
            <shortName evidence="3">PPC-DC</shortName>
            <ecNumber evidence="3">4.1.1.36</ecNumber>
        </recommendedName>
        <alternativeName>
            <fullName evidence="3">CoaC</fullName>
        </alternativeName>
    </domain>
    <domain>
        <recommendedName>
            <fullName evidence="3">Phosphopantothenate--cysteine ligase</fullName>
            <ecNumber evidence="3">6.3.2.5</ecNumber>
        </recommendedName>
        <alternativeName>
            <fullName evidence="3">CoaB</fullName>
        </alternativeName>
        <alternativeName>
            <fullName evidence="3">Phosphopantothenoylcysteine synthetase</fullName>
            <shortName evidence="3">PPC synthetase</shortName>
            <shortName evidence="3">PPC-S</shortName>
        </alternativeName>
    </domain>
</protein>
<dbReference type="GO" id="GO:0015941">
    <property type="term" value="P:pantothenate catabolic process"/>
    <property type="evidence" value="ECO:0007669"/>
    <property type="project" value="InterPro"/>
</dbReference>
<dbReference type="Proteomes" id="UP000006375">
    <property type="component" value="Chromosome"/>
</dbReference>
<organism evidence="7 8">
    <name type="scientific">Gluconobacter oxydans (strain 621H)</name>
    <name type="common">Gluconobacter suboxydans</name>
    <dbReference type="NCBI Taxonomy" id="290633"/>
    <lineage>
        <taxon>Bacteria</taxon>
        <taxon>Pseudomonadati</taxon>
        <taxon>Pseudomonadota</taxon>
        <taxon>Alphaproteobacteria</taxon>
        <taxon>Acetobacterales</taxon>
        <taxon>Acetobacteraceae</taxon>
        <taxon>Gluconobacter</taxon>
    </lineage>
</organism>
<accession>Q5FN19</accession>
<dbReference type="Gene3D" id="3.40.50.10300">
    <property type="entry name" value="CoaB-like"/>
    <property type="match status" value="1"/>
</dbReference>
<keyword evidence="2 3" id="KW-0456">Lyase</keyword>
<keyword evidence="3 4" id="KW-0436">Ligase</keyword>
<feature type="binding site" evidence="3">
    <location>
        <position position="301"/>
    </location>
    <ligand>
        <name>CTP</name>
        <dbReference type="ChEBI" id="CHEBI:37563"/>
    </ligand>
</feature>
<keyword evidence="3" id="KW-0479">Metal-binding</keyword>
<dbReference type="EMBL" id="CP000009">
    <property type="protein sequence ID" value="AAW62228.1"/>
    <property type="molecule type" value="Genomic_DNA"/>
</dbReference>
<feature type="binding site" evidence="3">
    <location>
        <position position="365"/>
    </location>
    <ligand>
        <name>CTP</name>
        <dbReference type="ChEBI" id="CHEBI:37563"/>
    </ligand>
</feature>
<dbReference type="SUPFAM" id="SSF52507">
    <property type="entry name" value="Homo-oligomeric flavin-containing Cys decarboxylases, HFCD"/>
    <property type="match status" value="1"/>
</dbReference>
<keyword evidence="3 4" id="KW-0285">Flavoprotein</keyword>
<dbReference type="GO" id="GO:0010181">
    <property type="term" value="F:FMN binding"/>
    <property type="evidence" value="ECO:0007669"/>
    <property type="project" value="UniProtKB-UniRule"/>
</dbReference>
<feature type="binding site" evidence="3">
    <location>
        <position position="361"/>
    </location>
    <ligand>
        <name>CTP</name>
        <dbReference type="ChEBI" id="CHEBI:37563"/>
    </ligand>
</feature>
<dbReference type="InterPro" id="IPR003382">
    <property type="entry name" value="Flavoprotein"/>
</dbReference>
<dbReference type="GO" id="GO:0004633">
    <property type="term" value="F:phosphopantothenoylcysteine decarboxylase activity"/>
    <property type="evidence" value="ECO:0007669"/>
    <property type="project" value="UniProtKB-UniRule"/>
</dbReference>
<dbReference type="UniPathway" id="UPA00241">
    <property type="reaction ID" value="UER00353"/>
</dbReference>
<proteinExistence type="inferred from homology"/>
<dbReference type="Pfam" id="PF04127">
    <property type="entry name" value="DFP"/>
    <property type="match status" value="1"/>
</dbReference>
<evidence type="ECO:0000259" key="5">
    <source>
        <dbReference type="Pfam" id="PF02441"/>
    </source>
</evidence>
<evidence type="ECO:0000313" key="7">
    <source>
        <dbReference type="EMBL" id="AAW62228.1"/>
    </source>
</evidence>
<feature type="region of interest" description="Phosphopantothenate--cysteine ligase" evidence="3">
    <location>
        <begin position="214"/>
        <end position="423"/>
    </location>
</feature>
<comment type="pathway">
    <text evidence="3 4">Cofactor biosynthesis; coenzyme A biosynthesis; CoA from (R)-pantothenate: step 2/5.</text>
</comment>